<protein>
    <recommendedName>
        <fullName evidence="7">Radical SAM core domain-containing protein</fullName>
    </recommendedName>
</protein>
<dbReference type="GO" id="GO:0051539">
    <property type="term" value="F:4 iron, 4 sulfur cluster binding"/>
    <property type="evidence" value="ECO:0007669"/>
    <property type="project" value="UniProtKB-KW"/>
</dbReference>
<keyword evidence="1" id="KW-0004">4Fe-4S</keyword>
<feature type="non-terminal residue" evidence="6">
    <location>
        <position position="1"/>
    </location>
</feature>
<dbReference type="GO" id="GO:0046872">
    <property type="term" value="F:metal ion binding"/>
    <property type="evidence" value="ECO:0007669"/>
    <property type="project" value="UniProtKB-KW"/>
</dbReference>
<dbReference type="InterPro" id="IPR013785">
    <property type="entry name" value="Aldolase_TIM"/>
</dbReference>
<dbReference type="SUPFAM" id="SSF102114">
    <property type="entry name" value="Radical SAM enzymes"/>
    <property type="match status" value="1"/>
</dbReference>
<keyword evidence="5" id="KW-0411">Iron-sulfur</keyword>
<keyword evidence="2" id="KW-0949">S-adenosyl-L-methionine</keyword>
<evidence type="ECO:0000256" key="1">
    <source>
        <dbReference type="ARBA" id="ARBA00022485"/>
    </source>
</evidence>
<dbReference type="InterPro" id="IPR058240">
    <property type="entry name" value="rSAM_sf"/>
</dbReference>
<gene>
    <name evidence="6" type="ORF">S01H1_75829</name>
</gene>
<evidence type="ECO:0000256" key="4">
    <source>
        <dbReference type="ARBA" id="ARBA00023004"/>
    </source>
</evidence>
<evidence type="ECO:0008006" key="7">
    <source>
        <dbReference type="Google" id="ProtNLM"/>
    </source>
</evidence>
<dbReference type="AlphaFoldDB" id="X0YZD0"/>
<evidence type="ECO:0000313" key="6">
    <source>
        <dbReference type="EMBL" id="GAG51822.1"/>
    </source>
</evidence>
<evidence type="ECO:0000256" key="3">
    <source>
        <dbReference type="ARBA" id="ARBA00022723"/>
    </source>
</evidence>
<dbReference type="GO" id="GO:0003824">
    <property type="term" value="F:catalytic activity"/>
    <property type="evidence" value="ECO:0007669"/>
    <property type="project" value="InterPro"/>
</dbReference>
<dbReference type="EMBL" id="BARS01050839">
    <property type="protein sequence ID" value="GAG51822.1"/>
    <property type="molecule type" value="Genomic_DNA"/>
</dbReference>
<dbReference type="SFLD" id="SFLDS00029">
    <property type="entry name" value="Radical_SAM"/>
    <property type="match status" value="1"/>
</dbReference>
<reference evidence="6" key="1">
    <citation type="journal article" date="2014" name="Front. Microbiol.">
        <title>High frequency of phylogenetically diverse reductive dehalogenase-homologous genes in deep subseafloor sedimentary metagenomes.</title>
        <authorList>
            <person name="Kawai M."/>
            <person name="Futagami T."/>
            <person name="Toyoda A."/>
            <person name="Takaki Y."/>
            <person name="Nishi S."/>
            <person name="Hori S."/>
            <person name="Arai W."/>
            <person name="Tsubouchi T."/>
            <person name="Morono Y."/>
            <person name="Uchiyama I."/>
            <person name="Ito T."/>
            <person name="Fujiyama A."/>
            <person name="Inagaki F."/>
            <person name="Takami H."/>
        </authorList>
    </citation>
    <scope>NUCLEOTIDE SEQUENCE</scope>
    <source>
        <strain evidence="6">Expedition CK06-06</strain>
    </source>
</reference>
<name>X0YZD0_9ZZZZ</name>
<organism evidence="6">
    <name type="scientific">marine sediment metagenome</name>
    <dbReference type="NCBI Taxonomy" id="412755"/>
    <lineage>
        <taxon>unclassified sequences</taxon>
        <taxon>metagenomes</taxon>
        <taxon>ecological metagenomes</taxon>
    </lineage>
</organism>
<accession>X0YZD0</accession>
<dbReference type="PANTHER" id="PTHR42836:SF1">
    <property type="entry name" value="7-CARBOXY-7-DEAZAGUANINE SYNTHASE"/>
    <property type="match status" value="1"/>
</dbReference>
<evidence type="ECO:0000256" key="2">
    <source>
        <dbReference type="ARBA" id="ARBA00022691"/>
    </source>
</evidence>
<comment type="caution">
    <text evidence="6">The sequence shown here is derived from an EMBL/GenBank/DDBJ whole genome shotgun (WGS) entry which is preliminary data.</text>
</comment>
<dbReference type="Gene3D" id="3.20.20.70">
    <property type="entry name" value="Aldolase class I"/>
    <property type="match status" value="1"/>
</dbReference>
<evidence type="ECO:0000256" key="5">
    <source>
        <dbReference type="ARBA" id="ARBA00023014"/>
    </source>
</evidence>
<keyword evidence="4" id="KW-0408">Iron</keyword>
<dbReference type="PANTHER" id="PTHR42836">
    <property type="entry name" value="7-CARBOXY-7-DEAZAGUANINE SYNTHASE"/>
    <property type="match status" value="1"/>
</dbReference>
<keyword evidence="3" id="KW-0479">Metal-binding</keyword>
<proteinExistence type="predicted"/>
<dbReference type="InterPro" id="IPR007197">
    <property type="entry name" value="rSAM"/>
</dbReference>
<sequence>AGCSVGCNSCDTDYKLRRRISVHAIADTVDRLMVPGHEMVWITGGEPTDHEIDPLIETLKQRGHVVCVATAGRKPIKHVPWISVSPHDYQTEQLTGAEIKLVPGHNGFDPEKWLSRFSVDGFAHRYIQPMSVDGVETGLEYCFEFLNRYPDFVLSRQDHIHWGKR</sequence>